<proteinExistence type="predicted"/>
<keyword evidence="2" id="KW-0732">Signal</keyword>
<dbReference type="Proteomes" id="UP000533306">
    <property type="component" value="Unassembled WGS sequence"/>
</dbReference>
<feature type="region of interest" description="Disordered" evidence="1">
    <location>
        <begin position="79"/>
        <end position="99"/>
    </location>
</feature>
<gene>
    <name evidence="3" type="ORF">HNR59_002009</name>
</gene>
<name>A0A7W9VUD5_9HYPH</name>
<evidence type="ECO:0000256" key="1">
    <source>
        <dbReference type="SAM" id="MobiDB-lite"/>
    </source>
</evidence>
<dbReference type="AlphaFoldDB" id="A0A7W9VUD5"/>
<protein>
    <submittedName>
        <fullName evidence="3">Uncharacterized protein</fullName>
    </submittedName>
</protein>
<dbReference type="EMBL" id="JACHEU010000001">
    <property type="protein sequence ID" value="MBB6012664.1"/>
    <property type="molecule type" value="Genomic_DNA"/>
</dbReference>
<feature type="chain" id="PRO_5031349644" evidence="2">
    <location>
        <begin position="24"/>
        <end position="99"/>
    </location>
</feature>
<accession>A0A7W9VUD5</accession>
<reference evidence="3 4" key="1">
    <citation type="submission" date="2020-08" db="EMBL/GenBank/DDBJ databases">
        <title>Genomic Encyclopedia of Type Strains, Phase IV (KMG-IV): sequencing the most valuable type-strain genomes for metagenomic binning, comparative biology and taxonomic classification.</title>
        <authorList>
            <person name="Goeker M."/>
        </authorList>
    </citation>
    <scope>NUCLEOTIDE SEQUENCE [LARGE SCALE GENOMIC DNA]</scope>
    <source>
        <strain evidence="3 4">DSM 11099</strain>
    </source>
</reference>
<evidence type="ECO:0000313" key="3">
    <source>
        <dbReference type="EMBL" id="MBB6012664.1"/>
    </source>
</evidence>
<organism evidence="3 4">
    <name type="scientific">Aquamicrobium lusatiense</name>
    <dbReference type="NCBI Taxonomy" id="89772"/>
    <lineage>
        <taxon>Bacteria</taxon>
        <taxon>Pseudomonadati</taxon>
        <taxon>Pseudomonadota</taxon>
        <taxon>Alphaproteobacteria</taxon>
        <taxon>Hyphomicrobiales</taxon>
        <taxon>Phyllobacteriaceae</taxon>
        <taxon>Aquamicrobium</taxon>
    </lineage>
</organism>
<evidence type="ECO:0000313" key="4">
    <source>
        <dbReference type="Proteomes" id="UP000533306"/>
    </source>
</evidence>
<sequence length="99" mass="10772">MKFRSALAIGLIAAGTLSQPAQAALSGYWESSKVLHAILGRNEVADALRQQPVSSIETTRSGYRLKSRDCTVDVTVERQNTRRPGPGNMKIMVGNGRCR</sequence>
<comment type="caution">
    <text evidence="3">The sequence shown here is derived from an EMBL/GenBank/DDBJ whole genome shotgun (WGS) entry which is preliminary data.</text>
</comment>
<dbReference type="RefSeq" id="WP_183829394.1">
    <property type="nucleotide sequence ID" value="NZ_JACHEU010000001.1"/>
</dbReference>
<evidence type="ECO:0000256" key="2">
    <source>
        <dbReference type="SAM" id="SignalP"/>
    </source>
</evidence>
<feature type="signal peptide" evidence="2">
    <location>
        <begin position="1"/>
        <end position="23"/>
    </location>
</feature>
<keyword evidence="4" id="KW-1185">Reference proteome</keyword>